<evidence type="ECO:0000313" key="5">
    <source>
        <dbReference type="Proteomes" id="UP000319825"/>
    </source>
</evidence>
<feature type="repeat" description="WD" evidence="3">
    <location>
        <begin position="784"/>
        <end position="828"/>
    </location>
</feature>
<feature type="repeat" description="WD" evidence="3">
    <location>
        <begin position="739"/>
        <end position="783"/>
    </location>
</feature>
<dbReference type="Pfam" id="PF00400">
    <property type="entry name" value="WD40"/>
    <property type="match status" value="15"/>
</dbReference>
<dbReference type="PANTHER" id="PTHR22847:SF637">
    <property type="entry name" value="WD REPEAT DOMAIN 5B"/>
    <property type="match status" value="1"/>
</dbReference>
<comment type="caution">
    <text evidence="4">The sequence shown here is derived from an EMBL/GenBank/DDBJ whole genome shotgun (WGS) entry which is preliminary data.</text>
</comment>
<protein>
    <submittedName>
        <fullName evidence="4">WD40 repeat protein</fullName>
    </submittedName>
</protein>
<feature type="repeat" description="WD" evidence="3">
    <location>
        <begin position="274"/>
        <end position="318"/>
    </location>
</feature>
<feature type="repeat" description="WD" evidence="3">
    <location>
        <begin position="544"/>
        <end position="580"/>
    </location>
</feature>
<dbReference type="AlphaFoldDB" id="A0A562IFH2"/>
<feature type="repeat" description="WD" evidence="3">
    <location>
        <begin position="454"/>
        <end position="498"/>
    </location>
</feature>
<dbReference type="EMBL" id="VLKE01000001">
    <property type="protein sequence ID" value="TWH69483.1"/>
    <property type="molecule type" value="Genomic_DNA"/>
</dbReference>
<feature type="repeat" description="WD" evidence="3">
    <location>
        <begin position="499"/>
        <end position="543"/>
    </location>
</feature>
<proteinExistence type="predicted"/>
<accession>A0A562IFH2</accession>
<dbReference type="PRINTS" id="PR00320">
    <property type="entry name" value="GPROTEINBRPT"/>
</dbReference>
<dbReference type="PANTHER" id="PTHR22847">
    <property type="entry name" value="WD40 REPEAT PROTEIN"/>
    <property type="match status" value="1"/>
</dbReference>
<feature type="repeat" description="WD" evidence="3">
    <location>
        <begin position="409"/>
        <end position="453"/>
    </location>
</feature>
<feature type="repeat" description="WD" evidence="3">
    <location>
        <begin position="874"/>
        <end position="918"/>
    </location>
</feature>
<dbReference type="InterPro" id="IPR001680">
    <property type="entry name" value="WD40_rpt"/>
</dbReference>
<feature type="repeat" description="WD" evidence="3">
    <location>
        <begin position="1026"/>
        <end position="1070"/>
    </location>
</feature>
<evidence type="ECO:0000313" key="4">
    <source>
        <dbReference type="EMBL" id="TWH69483.1"/>
    </source>
</evidence>
<evidence type="ECO:0000256" key="3">
    <source>
        <dbReference type="PROSITE-ProRule" id="PRU00221"/>
    </source>
</evidence>
<feature type="repeat" description="WD" evidence="3">
    <location>
        <begin position="829"/>
        <end position="873"/>
    </location>
</feature>
<evidence type="ECO:0000256" key="2">
    <source>
        <dbReference type="ARBA" id="ARBA00022737"/>
    </source>
</evidence>
<feature type="repeat" description="WD" evidence="3">
    <location>
        <begin position="649"/>
        <end position="693"/>
    </location>
</feature>
<feature type="repeat" description="WD" evidence="3">
    <location>
        <begin position="694"/>
        <end position="738"/>
    </location>
</feature>
<feature type="repeat" description="WD" evidence="3">
    <location>
        <begin position="364"/>
        <end position="408"/>
    </location>
</feature>
<dbReference type="Proteomes" id="UP000319825">
    <property type="component" value="Unassembled WGS sequence"/>
</dbReference>
<keyword evidence="1 3" id="KW-0853">WD repeat</keyword>
<dbReference type="CDD" id="cd00200">
    <property type="entry name" value="WD40"/>
    <property type="match status" value="2"/>
</dbReference>
<keyword evidence="2" id="KW-0677">Repeat</keyword>
<dbReference type="InterPro" id="IPR036322">
    <property type="entry name" value="WD40_repeat_dom_sf"/>
</dbReference>
<organism evidence="4 5">
    <name type="scientific">Micromonospora olivasterospora</name>
    <dbReference type="NCBI Taxonomy" id="1880"/>
    <lineage>
        <taxon>Bacteria</taxon>
        <taxon>Bacillati</taxon>
        <taxon>Actinomycetota</taxon>
        <taxon>Actinomycetes</taxon>
        <taxon>Micromonosporales</taxon>
        <taxon>Micromonosporaceae</taxon>
        <taxon>Micromonospora</taxon>
    </lineage>
</organism>
<dbReference type="PROSITE" id="PS50082">
    <property type="entry name" value="WD_REPEATS_2"/>
    <property type="match status" value="14"/>
</dbReference>
<feature type="repeat" description="WD" evidence="3">
    <location>
        <begin position="319"/>
        <end position="363"/>
    </location>
</feature>
<sequence>MDAPGDRRGDGLLCLLDSLAQTLNGVRPGQYRGFDNVETRAQALLDRMEGRLGSDHVVIRDLRSARGAEVYSGGFLNALAELFQVRVQVVEQGGDRRWYGHPVVGRDGNAPLMLVEFVSPGSGGRGGPADEEMGTFYPLFVDTVHAAALGGAATITDHLIQRWEALVGGHAERIDRLQAAERPLVEAAERGQDVGQARSVLDRLSDRYLDGLRDLRLARGSRDLSEYVRSVSDIAALSGRIGRIEAAAAELDAHVGQAPAGAATPPPLVSPQLLTGHTGMVRAVTSWQEESGRRLLASASLDETVRIWDAADGRPVRTLEDHTGPVSAVTSWQEASGRRLLASASGDGTVRIWDAADGRLIRTLEGHTDAVWAVTSWQEESGRRLLASASGDGTVRIWDAADGRLLRTLEGHTDEVSAVTSWQEESGGRLLASASGDETVRIWDAADGRLLRTLDGHTGEVSAVTSWQEESGRRLLASASGDGTVRIWDAADGRLVRTLDGHTDEVSAVTSWQEESGRRLLASASVDETVRIWDAADGRLIQTLEDHTDMVLTVTSWPAGPGRRMLASAGGDQTVRLWTLPDAAAGLAGLPAVPGGRVAAGNDPGPVPATSVGELGSGNLGAWATYQGPDMDWQPSAPSPAVVVSPQLLTGHTGPVSAVTSWQEESGRRMLASASWDETVRIWDAADGRLVGTLAGHTDAVSAVTSWQAASGRRLLASAGEDGTVRIWDAADGRLIRTLEGHTRAVWAVTSWQAASGQRLLASASGDRTVRIWDAADGRLIRTLEGHTGQVLAVTSWQDESGRRLLASTSTDRTVRIWDAADGRLLQTLEGHTGPVSAVTSWQEESGQRLLASASGDETVRIWDAADGRLLQTLAGHTGPVSAVTSWQAASGQRLLASASGDRTVRIWDAADGRLIRTLEGHTGSVFAVTSWEAGPGRRMLASAGRNQTVRLWPLPDGAAGLAGLPAVPGGRVGAGNDPAPVLATSVGEVSGRIGRVEAATAEPDAHVGQTPADAATPPAVVSPQLLTHTGMVSAVTSWQEESGQRLLASASWDQTVRIWDAADGRLLQTLDGHTDPVYAVTSWQAGRASGCWPPPAGTGRYGSGMRPTVAYSGHWQATPARCWR</sequence>
<gene>
    <name evidence="4" type="ORF">JD77_04493</name>
</gene>
<dbReference type="SUPFAM" id="SSF50978">
    <property type="entry name" value="WD40 repeat-like"/>
    <property type="match status" value="3"/>
</dbReference>
<keyword evidence="5" id="KW-1185">Reference proteome</keyword>
<dbReference type="SMART" id="SM00320">
    <property type="entry name" value="WD40"/>
    <property type="match status" value="16"/>
</dbReference>
<dbReference type="InterPro" id="IPR015943">
    <property type="entry name" value="WD40/YVTN_repeat-like_dom_sf"/>
</dbReference>
<dbReference type="PROSITE" id="PS50294">
    <property type="entry name" value="WD_REPEATS_REGION"/>
    <property type="match status" value="12"/>
</dbReference>
<evidence type="ECO:0000256" key="1">
    <source>
        <dbReference type="ARBA" id="ARBA00022574"/>
    </source>
</evidence>
<name>A0A562IFH2_MICOL</name>
<dbReference type="Gene3D" id="2.130.10.10">
    <property type="entry name" value="YVTN repeat-like/Quinoprotein amine dehydrogenase"/>
    <property type="match status" value="7"/>
</dbReference>
<reference evidence="4 5" key="1">
    <citation type="submission" date="2019-07" db="EMBL/GenBank/DDBJ databases">
        <title>R&amp;d 2014.</title>
        <authorList>
            <person name="Klenk H.-P."/>
        </authorList>
    </citation>
    <scope>NUCLEOTIDE SEQUENCE [LARGE SCALE GENOMIC DNA]</scope>
    <source>
        <strain evidence="4 5">DSM 43868</strain>
    </source>
</reference>
<dbReference type="InterPro" id="IPR020472">
    <property type="entry name" value="WD40_PAC1"/>
</dbReference>